<dbReference type="InterPro" id="IPR056003">
    <property type="entry name" value="CT398_CC_hairpin"/>
</dbReference>
<organism evidence="4 5">
    <name type="scientific">Catellatospora bangladeshensis</name>
    <dbReference type="NCBI Taxonomy" id="310355"/>
    <lineage>
        <taxon>Bacteria</taxon>
        <taxon>Bacillati</taxon>
        <taxon>Actinomycetota</taxon>
        <taxon>Actinomycetes</taxon>
        <taxon>Micromonosporales</taxon>
        <taxon>Micromonosporaceae</taxon>
        <taxon>Catellatospora</taxon>
    </lineage>
</organism>
<sequence>MKADPKDQQRLLDLQAIDTTLQQLAHRRKVLPELAELDVLGRAIGVLEDERVRAEVEVDDLDRDITKLEREVDSVRQRRAKDQQRLDDGRLPARELTALEHEITSLTRRQTELEDAELELMEKRETAQGRLDGVDEKISVAREKRIAAETRRDEALTEITREIEWKQQARRPLAADLPGELVQLYEKIREQSGGLGAALVQHGRCGGCRLELFGADRNRVKTAPPDEVVRCEECRRIMIRTAESGL</sequence>
<accession>A0A8J3JU20</accession>
<feature type="domain" description="C4-type zinc ribbon" evidence="2">
    <location>
        <begin position="204"/>
        <end position="238"/>
    </location>
</feature>
<evidence type="ECO:0000259" key="2">
    <source>
        <dbReference type="Pfam" id="PF02591"/>
    </source>
</evidence>
<feature type="coiled-coil region" evidence="1">
    <location>
        <begin position="44"/>
        <end position="126"/>
    </location>
</feature>
<dbReference type="PANTHER" id="PTHR39082">
    <property type="entry name" value="PHOSPHOLIPASE C-BETA-2-RELATED"/>
    <property type="match status" value="1"/>
</dbReference>
<evidence type="ECO:0000259" key="3">
    <source>
        <dbReference type="Pfam" id="PF24481"/>
    </source>
</evidence>
<dbReference type="Proteomes" id="UP000601223">
    <property type="component" value="Unassembled WGS sequence"/>
</dbReference>
<reference evidence="4 5" key="1">
    <citation type="submission" date="2021-01" db="EMBL/GenBank/DDBJ databases">
        <title>Whole genome shotgun sequence of Catellatospora bangladeshensis NBRC 107357.</title>
        <authorList>
            <person name="Komaki H."/>
            <person name="Tamura T."/>
        </authorList>
    </citation>
    <scope>NUCLEOTIDE SEQUENCE [LARGE SCALE GENOMIC DNA]</scope>
    <source>
        <strain evidence="4 5">NBRC 107357</strain>
    </source>
</reference>
<dbReference type="PANTHER" id="PTHR39082:SF1">
    <property type="entry name" value="SCAVENGER RECEPTOR CLASS A MEMBER 3"/>
    <property type="match status" value="1"/>
</dbReference>
<feature type="domain" description="CT398-like coiled coil hairpin" evidence="3">
    <location>
        <begin position="14"/>
        <end position="193"/>
    </location>
</feature>
<dbReference type="InterPro" id="IPR052376">
    <property type="entry name" value="Oxidative_Scav/Glycosyltrans"/>
</dbReference>
<dbReference type="Pfam" id="PF02591">
    <property type="entry name" value="Zn_ribbon_9"/>
    <property type="match status" value="1"/>
</dbReference>
<dbReference type="EMBL" id="BONF01000031">
    <property type="protein sequence ID" value="GIF83764.1"/>
    <property type="molecule type" value="Genomic_DNA"/>
</dbReference>
<proteinExistence type="predicted"/>
<comment type="caution">
    <text evidence="4">The sequence shown here is derived from an EMBL/GenBank/DDBJ whole genome shotgun (WGS) entry which is preliminary data.</text>
</comment>
<evidence type="ECO:0008006" key="6">
    <source>
        <dbReference type="Google" id="ProtNLM"/>
    </source>
</evidence>
<keyword evidence="5" id="KW-1185">Reference proteome</keyword>
<dbReference type="Gene3D" id="1.10.287.1490">
    <property type="match status" value="1"/>
</dbReference>
<evidence type="ECO:0000313" key="4">
    <source>
        <dbReference type="EMBL" id="GIF83764.1"/>
    </source>
</evidence>
<evidence type="ECO:0000313" key="5">
    <source>
        <dbReference type="Proteomes" id="UP000601223"/>
    </source>
</evidence>
<dbReference type="AlphaFoldDB" id="A0A8J3JU20"/>
<protein>
    <recommendedName>
        <fullName evidence="6">C4-type zinc ribbon domain-containing protein</fullName>
    </recommendedName>
</protein>
<dbReference type="RefSeq" id="WP_203751048.1">
    <property type="nucleotide sequence ID" value="NZ_BONF01000031.1"/>
</dbReference>
<dbReference type="InterPro" id="IPR003743">
    <property type="entry name" value="Zf-RING_7"/>
</dbReference>
<name>A0A8J3JU20_9ACTN</name>
<evidence type="ECO:0000256" key="1">
    <source>
        <dbReference type="SAM" id="Coils"/>
    </source>
</evidence>
<gene>
    <name evidence="4" type="ORF">Cba03nite_51130</name>
</gene>
<keyword evidence="1" id="KW-0175">Coiled coil</keyword>
<dbReference type="Pfam" id="PF24481">
    <property type="entry name" value="CT398_CC"/>
    <property type="match status" value="1"/>
</dbReference>